<keyword evidence="1" id="KW-0175">Coiled coil</keyword>
<evidence type="ECO:0000313" key="3">
    <source>
        <dbReference type="EMBL" id="KAF7365138.1"/>
    </source>
</evidence>
<accession>A0A8H6YRW5</accession>
<organism evidence="3 4">
    <name type="scientific">Mycena venus</name>
    <dbReference type="NCBI Taxonomy" id="2733690"/>
    <lineage>
        <taxon>Eukaryota</taxon>
        <taxon>Fungi</taxon>
        <taxon>Dikarya</taxon>
        <taxon>Basidiomycota</taxon>
        <taxon>Agaricomycotina</taxon>
        <taxon>Agaricomycetes</taxon>
        <taxon>Agaricomycetidae</taxon>
        <taxon>Agaricales</taxon>
        <taxon>Marasmiineae</taxon>
        <taxon>Mycenaceae</taxon>
        <taxon>Mycena</taxon>
    </lineage>
</organism>
<dbReference type="Gene3D" id="3.80.10.10">
    <property type="entry name" value="Ribonuclease Inhibitor"/>
    <property type="match status" value="1"/>
</dbReference>
<proteinExistence type="predicted"/>
<evidence type="ECO:0000313" key="4">
    <source>
        <dbReference type="Proteomes" id="UP000620124"/>
    </source>
</evidence>
<dbReference type="EMBL" id="JACAZI010000003">
    <property type="protein sequence ID" value="KAF7365138.1"/>
    <property type="molecule type" value="Genomic_DNA"/>
</dbReference>
<dbReference type="PANTHER" id="PTHR38926:SF5">
    <property type="entry name" value="F-BOX AND LEUCINE-RICH REPEAT PROTEIN 6"/>
    <property type="match status" value="1"/>
</dbReference>
<feature type="coiled-coil region" evidence="1">
    <location>
        <begin position="61"/>
        <end position="88"/>
    </location>
</feature>
<name>A0A8H6YRW5_9AGAR</name>
<protein>
    <submittedName>
        <fullName evidence="3">F-box domain-containing protein</fullName>
    </submittedName>
</protein>
<keyword evidence="4" id="KW-1185">Reference proteome</keyword>
<evidence type="ECO:0000256" key="1">
    <source>
        <dbReference type="SAM" id="Coils"/>
    </source>
</evidence>
<comment type="caution">
    <text evidence="3">The sequence shown here is derived from an EMBL/GenBank/DDBJ whole genome shotgun (WGS) entry which is preliminary data.</text>
</comment>
<reference evidence="3" key="1">
    <citation type="submission" date="2020-05" db="EMBL/GenBank/DDBJ databases">
        <title>Mycena genomes resolve the evolution of fungal bioluminescence.</title>
        <authorList>
            <person name="Tsai I.J."/>
        </authorList>
    </citation>
    <scope>NUCLEOTIDE SEQUENCE</scope>
    <source>
        <strain evidence="3">CCC161011</strain>
    </source>
</reference>
<dbReference type="OrthoDB" id="8048523at2759"/>
<dbReference type="InterPro" id="IPR032675">
    <property type="entry name" value="LRR_dom_sf"/>
</dbReference>
<dbReference type="PANTHER" id="PTHR38926">
    <property type="entry name" value="F-BOX DOMAIN CONTAINING PROTEIN, EXPRESSED"/>
    <property type="match status" value="1"/>
</dbReference>
<dbReference type="Proteomes" id="UP000620124">
    <property type="component" value="Unassembled WGS sequence"/>
</dbReference>
<sequence>MSTYPLRATPGANCAPRRGPPARSYPQQPIPVVFSPPPVDGAYRPRATPGNLLIPRLREAIHSLDSKMASLMSQRRDLESRLEQAVRLQSPVLRLPSELLSSIFIIGVLGDTEEEDNSESADEGKVSIGSIMLVCRYWLEVALATPLLWAKIAVSPHHSLEKARRKLGRSKSCPLDISINFGPRTEFTSSVTEQVVHAMDLFRPALWRIKSFRLTVPNRPQAHAVLLRCQEDAPLLEVLSIRIYHAMQDDNYSLAPLPLFNGHTPRLRSCSLTSFNFGWDVQLVSRLRVLKLGGYFNAHTPSTNTLLGSESCVNAPQLEELALRNLSDVDCTPCFSGSEDFDFPQLTKIVHLPRLKKASFYYAGIALTRQLMAQFTFPNLESLELCYLENVTPVLQLVYTQALTRLPLRRLRIESSLFNELKLVNVLRRLPSLVTLELVDCEDASSGLLRGLSSSQPWVCPKLESLTLDGCTSLDWDSLRTFVESRLPANSHAYPRFQSALAFHSSQPTITSASTAAAAHARSRSHPPTRNLHPPVYLGPLRLGAIDVTRCSQISKEMVQWLRLHVTSVKCERAKGVWGEPMP</sequence>
<dbReference type="SUPFAM" id="SSF52047">
    <property type="entry name" value="RNI-like"/>
    <property type="match status" value="1"/>
</dbReference>
<gene>
    <name evidence="3" type="ORF">MVEN_00385100</name>
</gene>
<evidence type="ECO:0000256" key="2">
    <source>
        <dbReference type="SAM" id="MobiDB-lite"/>
    </source>
</evidence>
<dbReference type="AlphaFoldDB" id="A0A8H6YRW5"/>
<feature type="region of interest" description="Disordered" evidence="2">
    <location>
        <begin position="1"/>
        <end position="31"/>
    </location>
</feature>
<feature type="region of interest" description="Disordered" evidence="2">
    <location>
        <begin position="514"/>
        <end position="533"/>
    </location>
</feature>